<evidence type="ECO:0000256" key="2">
    <source>
        <dbReference type="ARBA" id="ARBA00022549"/>
    </source>
</evidence>
<feature type="domain" description="CpcD-like" evidence="7">
    <location>
        <begin position="7"/>
        <end position="60"/>
    </location>
</feature>
<protein>
    <submittedName>
        <fullName evidence="8">Phycobilisome rod linker polypeptide</fullName>
    </submittedName>
</protein>
<dbReference type="GO" id="GO:0031676">
    <property type="term" value="C:plasma membrane-derived thylakoid membrane"/>
    <property type="evidence" value="ECO:0007669"/>
    <property type="project" value="UniProtKB-SubCell"/>
</dbReference>
<dbReference type="Pfam" id="PF01383">
    <property type="entry name" value="CpcD"/>
    <property type="match status" value="1"/>
</dbReference>
<evidence type="ECO:0000256" key="1">
    <source>
        <dbReference type="ARBA" id="ARBA00004445"/>
    </source>
</evidence>
<keyword evidence="3 6" id="KW-0605">Phycobilisome</keyword>
<accession>A3IJ14</accession>
<reference evidence="8 9" key="1">
    <citation type="submission" date="2007-03" db="EMBL/GenBank/DDBJ databases">
        <authorList>
            <person name="Stal L."/>
            <person name="Ferriera S."/>
            <person name="Johnson J."/>
            <person name="Kravitz S."/>
            <person name="Beeson K."/>
            <person name="Sutton G."/>
            <person name="Rogers Y.-H."/>
            <person name="Friedman R."/>
            <person name="Frazier M."/>
            <person name="Venter J.C."/>
        </authorList>
    </citation>
    <scope>NUCLEOTIDE SEQUENCE [LARGE SCALE GENOMIC DNA]</scope>
    <source>
        <strain evidence="8 9">CCY0110</strain>
    </source>
</reference>
<dbReference type="GO" id="GO:0030089">
    <property type="term" value="C:phycobilisome"/>
    <property type="evidence" value="ECO:0007669"/>
    <property type="project" value="UniProtKB-UniRule"/>
</dbReference>
<dbReference type="EMBL" id="AAXW01000002">
    <property type="protein sequence ID" value="EAZ93796.1"/>
    <property type="molecule type" value="Genomic_DNA"/>
</dbReference>
<name>A3IJ14_9CHRO</name>
<keyword evidence="9" id="KW-1185">Reference proteome</keyword>
<keyword evidence="5" id="KW-0472">Membrane</keyword>
<dbReference type="AlphaFoldDB" id="A3IJ14"/>
<dbReference type="InterPro" id="IPR008213">
    <property type="entry name" value="CpcD-like_dom"/>
</dbReference>
<evidence type="ECO:0000256" key="4">
    <source>
        <dbReference type="ARBA" id="ARBA00023078"/>
    </source>
</evidence>
<evidence type="ECO:0000256" key="3">
    <source>
        <dbReference type="ARBA" id="ARBA00022738"/>
    </source>
</evidence>
<dbReference type="SMART" id="SM01094">
    <property type="entry name" value="CpcD"/>
    <property type="match status" value="1"/>
</dbReference>
<evidence type="ECO:0000313" key="9">
    <source>
        <dbReference type="Proteomes" id="UP000003781"/>
    </source>
</evidence>
<organism evidence="8 9">
    <name type="scientific">Crocosphaera chwakensis CCY0110</name>
    <dbReference type="NCBI Taxonomy" id="391612"/>
    <lineage>
        <taxon>Bacteria</taxon>
        <taxon>Bacillati</taxon>
        <taxon>Cyanobacteriota</taxon>
        <taxon>Cyanophyceae</taxon>
        <taxon>Oscillatoriophycideae</taxon>
        <taxon>Chroococcales</taxon>
        <taxon>Aphanothecaceae</taxon>
        <taxon>Crocosphaera</taxon>
        <taxon>Crocosphaera chwakensis</taxon>
    </lineage>
</organism>
<dbReference type="eggNOG" id="COG0237">
    <property type="taxonomic scope" value="Bacteria"/>
</dbReference>
<dbReference type="PROSITE" id="PS51441">
    <property type="entry name" value="CPCD_LIKE"/>
    <property type="match status" value="1"/>
</dbReference>
<comment type="caution">
    <text evidence="8">The sequence shown here is derived from an EMBL/GenBank/DDBJ whole genome shotgun (WGS) entry which is preliminary data.</text>
</comment>
<comment type="subcellular location">
    <subcellularLocation>
        <location evidence="1">Cellular thylakoid membrane</location>
        <topology evidence="1">Peripheral membrane protein</topology>
        <orientation evidence="1">Cytoplasmic side</orientation>
    </subcellularLocation>
</comment>
<proteinExistence type="predicted"/>
<evidence type="ECO:0000259" key="7">
    <source>
        <dbReference type="PROSITE" id="PS51441"/>
    </source>
</evidence>
<sequence>MSGGNRDQVYRLRVVQKAVNRTKTQLRRSCREYLVPYEQLSNKLQQINRQGGKVIDITPA</sequence>
<evidence type="ECO:0000256" key="5">
    <source>
        <dbReference type="ARBA" id="ARBA00023136"/>
    </source>
</evidence>
<evidence type="ECO:0000313" key="8">
    <source>
        <dbReference type="EMBL" id="EAZ93796.1"/>
    </source>
</evidence>
<gene>
    <name evidence="8" type="ORF">CY0110_18412</name>
</gene>
<keyword evidence="2" id="KW-0042">Antenna complex</keyword>
<keyword evidence="4" id="KW-0793">Thylakoid</keyword>
<dbReference type="Proteomes" id="UP000003781">
    <property type="component" value="Unassembled WGS sequence"/>
</dbReference>
<evidence type="ECO:0000256" key="6">
    <source>
        <dbReference type="PROSITE-ProRule" id="PRU00771"/>
    </source>
</evidence>